<evidence type="ECO:0000256" key="1">
    <source>
        <dbReference type="SAM" id="SignalP"/>
    </source>
</evidence>
<evidence type="ECO:0008006" key="4">
    <source>
        <dbReference type="Google" id="ProtNLM"/>
    </source>
</evidence>
<sequence>MKLFMLRVIILCVIVILNTGVNSEIDSTDQSTLQDVGSEDIESEILESIETIKDLFTGIIETSVNNSVSQSDFIMSLFPELEEFDLQDKDVDLIKEDLNKLSEKARELGGLLDKNALISDCSLELGGLLDKNALISDCSLELGGLLDKNKDGQITMDEVQHLDPDGKVDKILRVIVKIQKNIDSQFEGEDEGLFEEYIFPSEKPVAQDPDLIDLDEDFIEPREDVIDLPEDVLDIHDEL</sequence>
<keyword evidence="3" id="KW-1185">Reference proteome</keyword>
<dbReference type="RefSeq" id="XP_009057187.1">
    <property type="nucleotide sequence ID" value="XM_009058939.1"/>
</dbReference>
<reference evidence="2 3" key="1">
    <citation type="journal article" date="2013" name="Nature">
        <title>Insights into bilaterian evolution from three spiralian genomes.</title>
        <authorList>
            <person name="Simakov O."/>
            <person name="Marletaz F."/>
            <person name="Cho S.J."/>
            <person name="Edsinger-Gonzales E."/>
            <person name="Havlak P."/>
            <person name="Hellsten U."/>
            <person name="Kuo D.H."/>
            <person name="Larsson T."/>
            <person name="Lv J."/>
            <person name="Arendt D."/>
            <person name="Savage R."/>
            <person name="Osoegawa K."/>
            <person name="de Jong P."/>
            <person name="Grimwood J."/>
            <person name="Chapman J.A."/>
            <person name="Shapiro H."/>
            <person name="Aerts A."/>
            <person name="Otillar R.P."/>
            <person name="Terry A.Y."/>
            <person name="Boore J.L."/>
            <person name="Grigoriev I.V."/>
            <person name="Lindberg D.R."/>
            <person name="Seaver E.C."/>
            <person name="Weisblat D.A."/>
            <person name="Putnam N.H."/>
            <person name="Rokhsar D.S."/>
        </authorList>
    </citation>
    <scope>NUCLEOTIDE SEQUENCE [LARGE SCALE GENOMIC DNA]</scope>
</reference>
<feature type="chain" id="PRO_5004717840" description="EF-hand domain-containing protein" evidence="1">
    <location>
        <begin position="24"/>
        <end position="239"/>
    </location>
</feature>
<gene>
    <name evidence="2" type="ORF">LOTGIDRAFT_162920</name>
</gene>
<keyword evidence="1" id="KW-0732">Signal</keyword>
<dbReference type="CTD" id="20239191"/>
<dbReference type="AlphaFoldDB" id="V3ZLN8"/>
<dbReference type="Proteomes" id="UP000030746">
    <property type="component" value="Unassembled WGS sequence"/>
</dbReference>
<dbReference type="EMBL" id="KB202124">
    <property type="protein sequence ID" value="ESO92268.1"/>
    <property type="molecule type" value="Genomic_DNA"/>
</dbReference>
<proteinExistence type="predicted"/>
<dbReference type="HOGENOM" id="CLU_1162300_0_0_1"/>
<dbReference type="GeneID" id="20239191"/>
<dbReference type="InterPro" id="IPR018247">
    <property type="entry name" value="EF_Hand_1_Ca_BS"/>
</dbReference>
<name>V3ZLN8_LOTGI</name>
<evidence type="ECO:0000313" key="3">
    <source>
        <dbReference type="Proteomes" id="UP000030746"/>
    </source>
</evidence>
<protein>
    <recommendedName>
        <fullName evidence="4">EF-hand domain-containing protein</fullName>
    </recommendedName>
</protein>
<accession>V3ZLN8</accession>
<feature type="signal peptide" evidence="1">
    <location>
        <begin position="1"/>
        <end position="23"/>
    </location>
</feature>
<dbReference type="PROSITE" id="PS00018">
    <property type="entry name" value="EF_HAND_1"/>
    <property type="match status" value="1"/>
</dbReference>
<dbReference type="KEGG" id="lgi:LOTGIDRAFT_162920"/>
<organism evidence="2 3">
    <name type="scientific">Lottia gigantea</name>
    <name type="common">Giant owl limpet</name>
    <dbReference type="NCBI Taxonomy" id="225164"/>
    <lineage>
        <taxon>Eukaryota</taxon>
        <taxon>Metazoa</taxon>
        <taxon>Spiralia</taxon>
        <taxon>Lophotrochozoa</taxon>
        <taxon>Mollusca</taxon>
        <taxon>Gastropoda</taxon>
        <taxon>Patellogastropoda</taxon>
        <taxon>Lottioidea</taxon>
        <taxon>Lottiidae</taxon>
        <taxon>Lottia</taxon>
    </lineage>
</organism>
<evidence type="ECO:0000313" key="2">
    <source>
        <dbReference type="EMBL" id="ESO92268.1"/>
    </source>
</evidence>